<evidence type="ECO:0000256" key="1">
    <source>
        <dbReference type="SAM" id="Phobius"/>
    </source>
</evidence>
<evidence type="ECO:0000259" key="3">
    <source>
        <dbReference type="Pfam" id="PF23357"/>
    </source>
</evidence>
<feature type="domain" description="ABC-type uncharacterised transport system" evidence="2">
    <location>
        <begin position="154"/>
        <end position="247"/>
    </location>
</feature>
<proteinExistence type="predicted"/>
<dbReference type="eggNOG" id="COG3225">
    <property type="taxonomic scope" value="Bacteria"/>
</dbReference>
<dbReference type="InterPro" id="IPR055396">
    <property type="entry name" value="DUF7088"/>
</dbReference>
<dbReference type="Pfam" id="PF23357">
    <property type="entry name" value="DUF7088"/>
    <property type="match status" value="1"/>
</dbReference>
<dbReference type="SUPFAM" id="SSF52317">
    <property type="entry name" value="Class I glutamine amidotransferase-like"/>
    <property type="match status" value="1"/>
</dbReference>
<gene>
    <name evidence="4" type="ORF">Metal_2521</name>
</gene>
<dbReference type="HOGENOM" id="CLU_018716_0_0_6"/>
<dbReference type="InterPro" id="IPR019196">
    <property type="entry name" value="ABC_transp_unknown"/>
</dbReference>
<evidence type="ECO:0000313" key="5">
    <source>
        <dbReference type="Proteomes" id="UP000005090"/>
    </source>
</evidence>
<evidence type="ECO:0000259" key="2">
    <source>
        <dbReference type="Pfam" id="PF09822"/>
    </source>
</evidence>
<keyword evidence="1" id="KW-0472">Membrane</keyword>
<sequence length="448" mass="49625">MKLTRHVHRQIRLKNRLLTLLFLCAVGGAAWLSARHSYQADWTEARSNTLSPATRKLLQAMSGKVSVTAYIKTGLPIRLQIAHLVDRYTHLKPDLKLDFVDPNNDPQKARALNIGEEGLVVVEYQGRSEKLNFIDEAALTNALLQLTHAEDRWVSFLAGHGERSPDGEANFDLNRFNKELRRRRINAQTVNLAKLPAIPDNSSLLVIASPSVALLPGEAEIVKQYVQRGGNLLLLTDPGDKTLDFIWPLLGLHPLPGRIVDKAAKLAGINDPSFVIVGEYNRHPVTRNFRTLTVYPAAAGFDIAADIDFESAPLLNSGPESWTETGPLAGTIRFHPDSAEKQGPITLAYALTRNLENGSEQRVIVVGDGDFLANTYIDNAGNLDMGLRMINWLVHDDRFIDIPAKTAPDRTLKLTLTGIAVIGFGFLIVLPLGLLGTGFVVWRRRRRR</sequence>
<dbReference type="InterPro" id="IPR029062">
    <property type="entry name" value="Class_I_gatase-like"/>
</dbReference>
<dbReference type="AlphaFoldDB" id="H8GIP8"/>
<dbReference type="RefSeq" id="WP_005372770.1">
    <property type="nucleotide sequence ID" value="NZ_CM001475.1"/>
</dbReference>
<feature type="domain" description="DUF7088" evidence="3">
    <location>
        <begin position="47"/>
        <end position="132"/>
    </location>
</feature>
<dbReference type="EMBL" id="CM001475">
    <property type="protein sequence ID" value="EIC30238.1"/>
    <property type="molecule type" value="Genomic_DNA"/>
</dbReference>
<protein>
    <submittedName>
        <fullName evidence="4">ABC-type uncharacterized transporter</fullName>
    </submittedName>
</protein>
<dbReference type="Proteomes" id="UP000005090">
    <property type="component" value="Chromosome"/>
</dbReference>
<name>H8GIP8_METAL</name>
<organism evidence="4 5">
    <name type="scientific">Methylomicrobium album BG8</name>
    <dbReference type="NCBI Taxonomy" id="686340"/>
    <lineage>
        <taxon>Bacteria</taxon>
        <taxon>Pseudomonadati</taxon>
        <taxon>Pseudomonadota</taxon>
        <taxon>Gammaproteobacteria</taxon>
        <taxon>Methylococcales</taxon>
        <taxon>Methylococcaceae</taxon>
        <taxon>Methylomicrobium</taxon>
    </lineage>
</organism>
<evidence type="ECO:0000313" key="4">
    <source>
        <dbReference type="EMBL" id="EIC30238.1"/>
    </source>
</evidence>
<feature type="transmembrane region" description="Helical" evidence="1">
    <location>
        <begin position="419"/>
        <end position="442"/>
    </location>
</feature>
<reference evidence="4 5" key="1">
    <citation type="journal article" date="2013" name="Genome Announc.">
        <title>Genome Sequence of the Obligate Gammaproteobacterial Methanotroph Methylomicrobium album Strain BG8.</title>
        <authorList>
            <person name="Kits K.D."/>
            <person name="Kalyuzhnaya M.G."/>
            <person name="Klotz M.G."/>
            <person name="Jetten M.S."/>
            <person name="Op den Camp H.J."/>
            <person name="Vuilleumier S."/>
            <person name="Bringel F."/>
            <person name="Dispirito A.A."/>
            <person name="Murrell J.C."/>
            <person name="Bruce D."/>
            <person name="Cheng J.F."/>
            <person name="Copeland A."/>
            <person name="Goodwin L."/>
            <person name="Hauser L."/>
            <person name="Lajus A."/>
            <person name="Land M.L."/>
            <person name="Lapidus A."/>
            <person name="Lucas S."/>
            <person name="Medigue C."/>
            <person name="Pitluck S."/>
            <person name="Woyke T."/>
            <person name="Zeytun A."/>
            <person name="Stein L.Y."/>
        </authorList>
    </citation>
    <scope>NUCLEOTIDE SEQUENCE [LARGE SCALE GENOMIC DNA]</scope>
    <source>
        <strain evidence="4 5">BG8</strain>
    </source>
</reference>
<keyword evidence="5" id="KW-1185">Reference proteome</keyword>
<dbReference type="STRING" id="686340.Metal_2521"/>
<dbReference type="Pfam" id="PF09822">
    <property type="entry name" value="ABC_transp_aux"/>
    <property type="match status" value="1"/>
</dbReference>
<keyword evidence="1" id="KW-0812">Transmembrane</keyword>
<keyword evidence="1" id="KW-1133">Transmembrane helix</keyword>
<accession>H8GIP8</accession>